<dbReference type="EMBL" id="CM004476">
    <property type="protein sequence ID" value="OCT75742.1"/>
    <property type="molecule type" value="Genomic_DNA"/>
</dbReference>
<sequence length="66" mass="7300">MRGRPVAPSSLCVMYRQPFIILLRTTMVGTWGEGVGWEEAASIKNKMYRGAAGLRAILTLKDVFPS</sequence>
<protein>
    <submittedName>
        <fullName evidence="1">Uncharacterized protein</fullName>
    </submittedName>
</protein>
<name>A0A974CM61_XENLA</name>
<reference evidence="2" key="1">
    <citation type="journal article" date="2016" name="Nature">
        <title>Genome evolution in the allotetraploid frog Xenopus laevis.</title>
        <authorList>
            <person name="Session A.M."/>
            <person name="Uno Y."/>
            <person name="Kwon T."/>
            <person name="Chapman J.A."/>
            <person name="Toyoda A."/>
            <person name="Takahashi S."/>
            <person name="Fukui A."/>
            <person name="Hikosaka A."/>
            <person name="Suzuki A."/>
            <person name="Kondo M."/>
            <person name="van Heeringen S.J."/>
            <person name="Quigley I."/>
            <person name="Heinz S."/>
            <person name="Ogino H."/>
            <person name="Ochi H."/>
            <person name="Hellsten U."/>
            <person name="Lyons J.B."/>
            <person name="Simakov O."/>
            <person name="Putnam N."/>
            <person name="Stites J."/>
            <person name="Kuroki Y."/>
            <person name="Tanaka T."/>
            <person name="Michiue T."/>
            <person name="Watanabe M."/>
            <person name="Bogdanovic O."/>
            <person name="Lister R."/>
            <person name="Georgiou G."/>
            <person name="Paranjpe S.S."/>
            <person name="van Kruijsbergen I."/>
            <person name="Shu S."/>
            <person name="Carlson J."/>
            <person name="Kinoshita T."/>
            <person name="Ohta Y."/>
            <person name="Mawaribuchi S."/>
            <person name="Jenkins J."/>
            <person name="Grimwood J."/>
            <person name="Schmutz J."/>
            <person name="Mitros T."/>
            <person name="Mozaffari S.V."/>
            <person name="Suzuki Y."/>
            <person name="Haramoto Y."/>
            <person name="Yamamoto T.S."/>
            <person name="Takagi C."/>
            <person name="Heald R."/>
            <person name="Miller K."/>
            <person name="Haudenschild C."/>
            <person name="Kitzman J."/>
            <person name="Nakayama T."/>
            <person name="Izutsu Y."/>
            <person name="Robert J."/>
            <person name="Fortriede J."/>
            <person name="Burns K."/>
            <person name="Lotay V."/>
            <person name="Karimi K."/>
            <person name="Yasuoka Y."/>
            <person name="Dichmann D.S."/>
            <person name="Flajnik M.F."/>
            <person name="Houston D.W."/>
            <person name="Shendure J."/>
            <person name="DuPasquier L."/>
            <person name="Vize P.D."/>
            <person name="Zorn A.M."/>
            <person name="Ito M."/>
            <person name="Marcotte E.M."/>
            <person name="Wallingford J.B."/>
            <person name="Ito Y."/>
            <person name="Asashima M."/>
            <person name="Ueno N."/>
            <person name="Matsuda Y."/>
            <person name="Veenstra G.J."/>
            <person name="Fujiyama A."/>
            <person name="Harland R.M."/>
            <person name="Taira M."/>
            <person name="Rokhsar D.S."/>
        </authorList>
    </citation>
    <scope>NUCLEOTIDE SEQUENCE [LARGE SCALE GENOMIC DNA]</scope>
    <source>
        <strain evidence="2">J</strain>
    </source>
</reference>
<organism evidence="1 2">
    <name type="scientific">Xenopus laevis</name>
    <name type="common">African clawed frog</name>
    <dbReference type="NCBI Taxonomy" id="8355"/>
    <lineage>
        <taxon>Eukaryota</taxon>
        <taxon>Metazoa</taxon>
        <taxon>Chordata</taxon>
        <taxon>Craniata</taxon>
        <taxon>Vertebrata</taxon>
        <taxon>Euteleostomi</taxon>
        <taxon>Amphibia</taxon>
        <taxon>Batrachia</taxon>
        <taxon>Anura</taxon>
        <taxon>Pipoidea</taxon>
        <taxon>Pipidae</taxon>
        <taxon>Xenopodinae</taxon>
        <taxon>Xenopus</taxon>
        <taxon>Xenopus</taxon>
    </lineage>
</organism>
<accession>A0A974CM61</accession>
<dbReference type="Proteomes" id="UP000694892">
    <property type="component" value="Chromosome 6L"/>
</dbReference>
<dbReference type="AlphaFoldDB" id="A0A974CM61"/>
<gene>
    <name evidence="1" type="ORF">XELAEV_18030929mg</name>
</gene>
<evidence type="ECO:0000313" key="2">
    <source>
        <dbReference type="Proteomes" id="UP000694892"/>
    </source>
</evidence>
<evidence type="ECO:0000313" key="1">
    <source>
        <dbReference type="EMBL" id="OCT75742.1"/>
    </source>
</evidence>
<proteinExistence type="predicted"/>